<protein>
    <recommendedName>
        <fullName evidence="3">Ribosome control protein 1 domain-containing protein</fullName>
    </recommendedName>
</protein>
<reference evidence="1 2" key="1">
    <citation type="submission" date="2024-04" db="EMBL/GenBank/DDBJ databases">
        <title>Tritrichomonas musculus Genome.</title>
        <authorList>
            <person name="Alves-Ferreira E."/>
            <person name="Grigg M."/>
            <person name="Lorenzi H."/>
            <person name="Galac M."/>
        </authorList>
    </citation>
    <scope>NUCLEOTIDE SEQUENCE [LARGE SCALE GENOMIC DNA]</scope>
    <source>
        <strain evidence="1 2">EAF2021</strain>
    </source>
</reference>
<keyword evidence="2" id="KW-1185">Reference proteome</keyword>
<sequence>MIPFNCESCFEAHNIFSITTDPTNRFYSAITTDSILIFDAFDSLFPLIATYKRSEESIKSQGPNHWIRWVNESIISFGTYAGSYFCIKFDKVNFQFSGSLFTTNVNGVISDVFSYQNLIGICVIGPKILLVNSNAQIVSTIDEIHCQSPIIKNSTIFNKNNLAFISNGQIYTGELYINLNTYTANLKNLHLVPNIQNVGIICSKQDNDTFAFSTYNQNVYISNSKSDTNNNDDVDYEEISDKNKRSITKLFKASSNVCFMEFIDNKNSLLVIDQNGGFTIRNFIFNTNYNLSLSETKTMISTFYDNNSRRLIFLDPSFQVKCINFVNLLSSFAFGASLIYNLMKQKLVCELPNIFKPRAERVRAIPSDLFPIKSISVNTESVICVVGRIGLAVLTDYSLFYDPSIIINNNDINPVWINNILIVFNSFVNEKKKTIFAMKLYTDELLPIGGNSVIALDEKPLSAHSHSTRLIVTFPDKITIFDFDNSKDLAISGPDEKVGDRKSMKIGNLIIISVAYTLSDLNLNPKVQIRRGFVMWENDVFLHLQNNSVINIKNPAKPVWFNVLDSNDKHDAQSSMIWDNGTPQLLCCYKTGYTNILSSNSTASLPINSLWTVNKTIIHIPSNLQYERIQANFTDFSMKMMPIVSDDSFKYGETLTALLEATDFKTVLTGFLDNLNKEDKLDQFYLGMRQLDGQTAVKFLNELSSEYISYLAQTDFDFALHFPNVKPSIQSRILLHTSPGMLERILETYKTLLQEKDEKFKSFVCLKCIQNGNFIRGCTIGNSADFDFCKLLHENTKSLIKINFSQCIKVIETDFKNWSDEDRIPALKVVACSFNLVRLNNWALAAFLILKDEGKVVSLLTGNMPNLLSAMRYTRDFKSTEYATFLVNLQIGL</sequence>
<evidence type="ECO:0000313" key="1">
    <source>
        <dbReference type="EMBL" id="KAK8883368.1"/>
    </source>
</evidence>
<gene>
    <name evidence="1" type="ORF">M9Y10_046018</name>
</gene>
<dbReference type="Proteomes" id="UP001470230">
    <property type="component" value="Unassembled WGS sequence"/>
</dbReference>
<evidence type="ECO:0000313" key="2">
    <source>
        <dbReference type="Proteomes" id="UP001470230"/>
    </source>
</evidence>
<organism evidence="1 2">
    <name type="scientific">Tritrichomonas musculus</name>
    <dbReference type="NCBI Taxonomy" id="1915356"/>
    <lineage>
        <taxon>Eukaryota</taxon>
        <taxon>Metamonada</taxon>
        <taxon>Parabasalia</taxon>
        <taxon>Tritrichomonadida</taxon>
        <taxon>Tritrichomonadidae</taxon>
        <taxon>Tritrichomonas</taxon>
    </lineage>
</organism>
<evidence type="ECO:0008006" key="3">
    <source>
        <dbReference type="Google" id="ProtNLM"/>
    </source>
</evidence>
<name>A0ABR2JXX5_9EUKA</name>
<proteinExistence type="predicted"/>
<accession>A0ABR2JXX5</accession>
<comment type="caution">
    <text evidence="1">The sequence shown here is derived from an EMBL/GenBank/DDBJ whole genome shotgun (WGS) entry which is preliminary data.</text>
</comment>
<dbReference type="EMBL" id="JAPFFF010000009">
    <property type="protein sequence ID" value="KAK8883368.1"/>
    <property type="molecule type" value="Genomic_DNA"/>
</dbReference>